<dbReference type="Proteomes" id="UP000183832">
    <property type="component" value="Unassembled WGS sequence"/>
</dbReference>
<comment type="similarity">
    <text evidence="2">Belongs to the dynein intermediate chain family.</text>
</comment>
<dbReference type="SUPFAM" id="SSF50978">
    <property type="entry name" value="WD40 repeat-like"/>
    <property type="match status" value="1"/>
</dbReference>
<dbReference type="GO" id="GO:0005874">
    <property type="term" value="C:microtubule"/>
    <property type="evidence" value="ECO:0007669"/>
    <property type="project" value="UniProtKB-KW"/>
</dbReference>
<dbReference type="InterPro" id="IPR015943">
    <property type="entry name" value="WD40/YVTN_repeat-like_dom_sf"/>
</dbReference>
<evidence type="ECO:0000256" key="5">
    <source>
        <dbReference type="ARBA" id="ARBA00022701"/>
    </source>
</evidence>
<evidence type="ECO:0000256" key="9">
    <source>
        <dbReference type="ARBA" id="ARBA00023212"/>
    </source>
</evidence>
<feature type="compositionally biased region" description="Low complexity" evidence="12">
    <location>
        <begin position="15"/>
        <end position="25"/>
    </location>
</feature>
<evidence type="ECO:0000256" key="6">
    <source>
        <dbReference type="ARBA" id="ARBA00022737"/>
    </source>
</evidence>
<organism evidence="13 14">
    <name type="scientific">Clunio marinus</name>
    <dbReference type="NCBI Taxonomy" id="568069"/>
    <lineage>
        <taxon>Eukaryota</taxon>
        <taxon>Metazoa</taxon>
        <taxon>Ecdysozoa</taxon>
        <taxon>Arthropoda</taxon>
        <taxon>Hexapoda</taxon>
        <taxon>Insecta</taxon>
        <taxon>Pterygota</taxon>
        <taxon>Neoptera</taxon>
        <taxon>Endopterygota</taxon>
        <taxon>Diptera</taxon>
        <taxon>Nematocera</taxon>
        <taxon>Chironomoidea</taxon>
        <taxon>Chironomidae</taxon>
        <taxon>Clunio</taxon>
    </lineage>
</organism>
<evidence type="ECO:0000256" key="10">
    <source>
        <dbReference type="ARBA" id="ARBA00023273"/>
    </source>
</evidence>
<dbReference type="Gene3D" id="2.130.10.10">
    <property type="entry name" value="YVTN repeat-like/Quinoprotein amine dehydrogenase"/>
    <property type="match status" value="1"/>
</dbReference>
<evidence type="ECO:0000313" key="14">
    <source>
        <dbReference type="Proteomes" id="UP000183832"/>
    </source>
</evidence>
<dbReference type="Pfam" id="PF00400">
    <property type="entry name" value="WD40"/>
    <property type="match status" value="1"/>
</dbReference>
<keyword evidence="10" id="KW-0966">Cell projection</keyword>
<dbReference type="SMART" id="SM00320">
    <property type="entry name" value="WD40"/>
    <property type="match status" value="5"/>
</dbReference>
<gene>
    <name evidence="13" type="ORF">CLUMA_CG014224</name>
</gene>
<evidence type="ECO:0000256" key="3">
    <source>
        <dbReference type="ARBA" id="ARBA00022490"/>
    </source>
</evidence>
<dbReference type="PROSITE" id="PS50082">
    <property type="entry name" value="WD_REPEATS_2"/>
    <property type="match status" value="1"/>
</dbReference>
<keyword evidence="8" id="KW-0505">Motor protein</keyword>
<dbReference type="GO" id="GO:0036158">
    <property type="term" value="P:outer dynein arm assembly"/>
    <property type="evidence" value="ECO:0007669"/>
    <property type="project" value="TreeGrafter"/>
</dbReference>
<dbReference type="InterPro" id="IPR036322">
    <property type="entry name" value="WD40_repeat_dom_sf"/>
</dbReference>
<protein>
    <submittedName>
        <fullName evidence="13">CLUMA_CG014224, isoform A</fullName>
    </submittedName>
</protein>
<evidence type="ECO:0000256" key="8">
    <source>
        <dbReference type="ARBA" id="ARBA00023175"/>
    </source>
</evidence>
<dbReference type="InterPro" id="IPR001680">
    <property type="entry name" value="WD40_rpt"/>
</dbReference>
<evidence type="ECO:0000256" key="2">
    <source>
        <dbReference type="ARBA" id="ARBA00011059"/>
    </source>
</evidence>
<comment type="subcellular location">
    <subcellularLocation>
        <location evidence="1">Cytoplasm</location>
        <location evidence="1">Cytoskeleton</location>
        <location evidence="1">Cilium axoneme</location>
    </subcellularLocation>
</comment>
<dbReference type="EMBL" id="CVRI01000055">
    <property type="protein sequence ID" value="CRL01177.1"/>
    <property type="molecule type" value="Genomic_DNA"/>
</dbReference>
<evidence type="ECO:0000256" key="4">
    <source>
        <dbReference type="ARBA" id="ARBA00022574"/>
    </source>
</evidence>
<keyword evidence="4 11" id="KW-0853">WD repeat</keyword>
<keyword evidence="7" id="KW-0243">Dynein</keyword>
<evidence type="ECO:0000256" key="12">
    <source>
        <dbReference type="SAM" id="MobiDB-lite"/>
    </source>
</evidence>
<dbReference type="STRING" id="568069.A0A1J1IRN2"/>
<evidence type="ECO:0000256" key="11">
    <source>
        <dbReference type="PROSITE-ProRule" id="PRU00221"/>
    </source>
</evidence>
<dbReference type="AlphaFoldDB" id="A0A1J1IRN2"/>
<evidence type="ECO:0000256" key="7">
    <source>
        <dbReference type="ARBA" id="ARBA00023017"/>
    </source>
</evidence>
<name>A0A1J1IRN2_9DIPT</name>
<dbReference type="InterPro" id="IPR050687">
    <property type="entry name" value="Dynein_IC"/>
</dbReference>
<feature type="region of interest" description="Disordered" evidence="12">
    <location>
        <begin position="1"/>
        <end position="48"/>
    </location>
</feature>
<keyword evidence="14" id="KW-1185">Reference proteome</keyword>
<keyword evidence="9" id="KW-0206">Cytoskeleton</keyword>
<dbReference type="PANTHER" id="PTHR12442">
    <property type="entry name" value="DYNEIN INTERMEDIATE CHAIN"/>
    <property type="match status" value="1"/>
</dbReference>
<sequence>MGDSSRQSIKHRQSRVSIRSIRQSQSGGGDFDSWSRPNQLVRPDNQVDVPESDLLEEIPKVLSTENKTLPTNLVIYSFKDSSYIPTSRNVSVLTIFDCDGNSIHIESDEAKKQIARDGGFEALTRKNPTRSLDTETIPPPRSRFGANVAQWHIYDSYQEDFARQTIENEKEMMKEKKIGLQKQTESDKIEKKFVRKFCQKYYEDPNDESHEDSATLLLLWKFMYDKCRKMNVTYICFNTYYFDLFAVCFGSYNFTKQMDEGYVCFFSIKNQSFPEYQIKTESGAMCCDSHKEYPHLLAIGTYNGNVYVHNLQVGTNEPVYATKYGSGKHLEAVSAIKWSENLHDGELNFFSLSSDGSVLNWVLMENKLTLSVVITLFMEMLPICKPTQSEYKLKASGTCMTFHPNNKEVFLVGTEDGIILKCSTTYNSKYLMVYHAHYLAVHSIDINKFNSNIFLSCSDDNRVKIWEDMRSEPLFSFDLGASVGDAKWAPYSSTVFCAVTANGRIHVFDLDVNKFKAICSQLAEPRSRNKLTRITFNNKLPFILVGDEKGASISLKLSPNLRLPCKPPKKQEFMDQRTLQVLKLNNLISMAREADEGEQLANISLRKN</sequence>
<dbReference type="GO" id="GO:0003341">
    <property type="term" value="P:cilium movement"/>
    <property type="evidence" value="ECO:0007669"/>
    <property type="project" value="TreeGrafter"/>
</dbReference>
<evidence type="ECO:0000313" key="13">
    <source>
        <dbReference type="EMBL" id="CRL01177.1"/>
    </source>
</evidence>
<proteinExistence type="inferred from homology"/>
<dbReference type="GO" id="GO:0045503">
    <property type="term" value="F:dynein light chain binding"/>
    <property type="evidence" value="ECO:0007669"/>
    <property type="project" value="TreeGrafter"/>
</dbReference>
<keyword evidence="3" id="KW-0963">Cytoplasm</keyword>
<dbReference type="GO" id="GO:0036157">
    <property type="term" value="C:outer dynein arm"/>
    <property type="evidence" value="ECO:0007669"/>
    <property type="project" value="TreeGrafter"/>
</dbReference>
<dbReference type="OrthoDB" id="10261376at2759"/>
<keyword evidence="5" id="KW-0493">Microtubule</keyword>
<reference evidence="13 14" key="1">
    <citation type="submission" date="2015-04" db="EMBL/GenBank/DDBJ databases">
        <authorList>
            <person name="Syromyatnikov M.Y."/>
            <person name="Popov V.N."/>
        </authorList>
    </citation>
    <scope>NUCLEOTIDE SEQUENCE [LARGE SCALE GENOMIC DNA]</scope>
</reference>
<evidence type="ECO:0000256" key="1">
    <source>
        <dbReference type="ARBA" id="ARBA00004430"/>
    </source>
</evidence>
<keyword evidence="6" id="KW-0677">Repeat</keyword>
<feature type="repeat" description="WD" evidence="11">
    <location>
        <begin position="434"/>
        <end position="467"/>
    </location>
</feature>
<dbReference type="PANTHER" id="PTHR12442:SF11">
    <property type="entry name" value="DYNEIN AXONEMAL INTERMEDIATE CHAIN 1"/>
    <property type="match status" value="1"/>
</dbReference>
<accession>A0A1J1IRN2</accession>
<dbReference type="GO" id="GO:0045504">
    <property type="term" value="F:dynein heavy chain binding"/>
    <property type="evidence" value="ECO:0007669"/>
    <property type="project" value="TreeGrafter"/>
</dbReference>